<keyword evidence="2" id="KW-1185">Reference proteome</keyword>
<dbReference type="Proteomes" id="UP001055879">
    <property type="component" value="Linkage Group LG05"/>
</dbReference>
<reference evidence="2" key="1">
    <citation type="journal article" date="2022" name="Mol. Ecol. Resour.">
        <title>The genomes of chicory, endive, great burdock and yacon provide insights into Asteraceae palaeo-polyploidization history and plant inulin production.</title>
        <authorList>
            <person name="Fan W."/>
            <person name="Wang S."/>
            <person name="Wang H."/>
            <person name="Wang A."/>
            <person name="Jiang F."/>
            <person name="Liu H."/>
            <person name="Zhao H."/>
            <person name="Xu D."/>
            <person name="Zhang Y."/>
        </authorList>
    </citation>
    <scope>NUCLEOTIDE SEQUENCE [LARGE SCALE GENOMIC DNA]</scope>
    <source>
        <strain evidence="2">cv. Niubang</strain>
    </source>
</reference>
<evidence type="ECO:0000313" key="2">
    <source>
        <dbReference type="Proteomes" id="UP001055879"/>
    </source>
</evidence>
<organism evidence="1 2">
    <name type="scientific">Arctium lappa</name>
    <name type="common">Greater burdock</name>
    <name type="synonym">Lappa major</name>
    <dbReference type="NCBI Taxonomy" id="4217"/>
    <lineage>
        <taxon>Eukaryota</taxon>
        <taxon>Viridiplantae</taxon>
        <taxon>Streptophyta</taxon>
        <taxon>Embryophyta</taxon>
        <taxon>Tracheophyta</taxon>
        <taxon>Spermatophyta</taxon>
        <taxon>Magnoliopsida</taxon>
        <taxon>eudicotyledons</taxon>
        <taxon>Gunneridae</taxon>
        <taxon>Pentapetalae</taxon>
        <taxon>asterids</taxon>
        <taxon>campanulids</taxon>
        <taxon>Asterales</taxon>
        <taxon>Asteraceae</taxon>
        <taxon>Carduoideae</taxon>
        <taxon>Cardueae</taxon>
        <taxon>Arctiinae</taxon>
        <taxon>Arctium</taxon>
    </lineage>
</organism>
<evidence type="ECO:0000313" key="1">
    <source>
        <dbReference type="EMBL" id="KAI3729699.1"/>
    </source>
</evidence>
<dbReference type="EMBL" id="CM042051">
    <property type="protein sequence ID" value="KAI3729699.1"/>
    <property type="molecule type" value="Genomic_DNA"/>
</dbReference>
<protein>
    <submittedName>
        <fullName evidence="1">Uncharacterized protein</fullName>
    </submittedName>
</protein>
<gene>
    <name evidence="1" type="ORF">L6452_18362</name>
</gene>
<proteinExistence type="predicted"/>
<sequence length="127" mass="14168">MEQQCVSVAKARLVASLSVQTTVFAAADPLHVANGDHSQPVQNLTVSQTVIDIDLDAKSGPLVSRLRLDSMKDIDFDPLLRKYIKSAAVFQNLIRDNKFLILFMCRVRTNSKCNGVMDAVKTRHYFS</sequence>
<reference evidence="1 2" key="2">
    <citation type="journal article" date="2022" name="Mol. Ecol. Resour.">
        <title>The genomes of chicory, endive, great burdock and yacon provide insights into Asteraceae paleo-polyploidization history and plant inulin production.</title>
        <authorList>
            <person name="Fan W."/>
            <person name="Wang S."/>
            <person name="Wang H."/>
            <person name="Wang A."/>
            <person name="Jiang F."/>
            <person name="Liu H."/>
            <person name="Zhao H."/>
            <person name="Xu D."/>
            <person name="Zhang Y."/>
        </authorList>
    </citation>
    <scope>NUCLEOTIDE SEQUENCE [LARGE SCALE GENOMIC DNA]</scope>
    <source>
        <strain evidence="2">cv. Niubang</strain>
    </source>
</reference>
<accession>A0ACB9C657</accession>
<comment type="caution">
    <text evidence="1">The sequence shown here is derived from an EMBL/GenBank/DDBJ whole genome shotgun (WGS) entry which is preliminary data.</text>
</comment>
<name>A0ACB9C657_ARCLA</name>